<keyword evidence="1" id="KW-0812">Transmembrane</keyword>
<evidence type="ECO:0008006" key="4">
    <source>
        <dbReference type="Google" id="ProtNLM"/>
    </source>
</evidence>
<name>A0ABT6HEN2_LEUPS</name>
<accession>A0ABT6HEN2</accession>
<keyword evidence="1" id="KW-1133">Transmembrane helix</keyword>
<comment type="caution">
    <text evidence="2">The sequence shown here is derived from an EMBL/GenBank/DDBJ whole genome shotgun (WGS) entry which is preliminary data.</text>
</comment>
<evidence type="ECO:0000313" key="3">
    <source>
        <dbReference type="Proteomes" id="UP001529201"/>
    </source>
</evidence>
<protein>
    <recommendedName>
        <fullName evidence="4">DUF308 domain-containing protein</fullName>
    </recommendedName>
</protein>
<feature type="transmembrane region" description="Helical" evidence="1">
    <location>
        <begin position="29"/>
        <end position="48"/>
    </location>
</feature>
<gene>
    <name evidence="2" type="ORF">P1N92_07510</name>
</gene>
<proteinExistence type="predicted"/>
<reference evidence="2 3" key="1">
    <citation type="submission" date="2023-02" db="EMBL/GenBank/DDBJ databases">
        <title>Antimicrobial susceptibility testing and tentative epidemiological cut-off values for Lactobacillaceae family species intended for ingestion.</title>
        <authorList>
            <person name="Noehr-Meldgaard K."/>
            <person name="Struve C."/>
            <person name="Ingmer H."/>
            <person name="Koza A."/>
            <person name="Al-Nakeeb K."/>
            <person name="Agersoe Y."/>
        </authorList>
    </citation>
    <scope>NUCLEOTIDE SEQUENCE [LARGE SCALE GENOMIC DNA]</scope>
    <source>
        <strain evidence="2 3">DSM 20193</strain>
    </source>
</reference>
<organism evidence="2 3">
    <name type="scientific">Leuconostoc pseudomesenteroides</name>
    <dbReference type="NCBI Taxonomy" id="33968"/>
    <lineage>
        <taxon>Bacteria</taxon>
        <taxon>Bacillati</taxon>
        <taxon>Bacillota</taxon>
        <taxon>Bacilli</taxon>
        <taxon>Lactobacillales</taxon>
        <taxon>Lactobacillaceae</taxon>
        <taxon>Leuconostoc</taxon>
    </lineage>
</organism>
<evidence type="ECO:0000256" key="1">
    <source>
        <dbReference type="SAM" id="Phobius"/>
    </source>
</evidence>
<dbReference type="GeneID" id="64343885"/>
<dbReference type="Proteomes" id="UP001529201">
    <property type="component" value="Unassembled WGS sequence"/>
</dbReference>
<dbReference type="EMBL" id="JARGDN010000008">
    <property type="protein sequence ID" value="MDG9733962.1"/>
    <property type="molecule type" value="Genomic_DNA"/>
</dbReference>
<keyword evidence="1" id="KW-0472">Membrane</keyword>
<keyword evidence="3" id="KW-1185">Reference proteome</keyword>
<sequence length="215" mass="23896">MIFLLIMFIILTLMMVTFTIQNYRKYGTLFVPLFLTLLLIGGTVWSASKLPATIKQIKSRQDTTRKVAQLTASQRAAMQKSFENVSGSRTIEIPTTSAEDQQQALSLQETKYARSLDTAYQQIGDVSFDEKTKAFQLRLYAKTQLAESVSVVEAHPSQAATTGWQSFTNSLKTTSKTIGTAFKPGYTLELMGVNNSQNILYAAKDGKELINIAEQ</sequence>
<dbReference type="RefSeq" id="WP_031941104.1">
    <property type="nucleotide sequence ID" value="NZ_CP065993.1"/>
</dbReference>
<evidence type="ECO:0000313" key="2">
    <source>
        <dbReference type="EMBL" id="MDG9733962.1"/>
    </source>
</evidence>